<protein>
    <submittedName>
        <fullName evidence="2">Ras-related protein</fullName>
    </submittedName>
</protein>
<dbReference type="SUPFAM" id="SSF52540">
    <property type="entry name" value="P-loop containing nucleoside triphosphate hydrolases"/>
    <property type="match status" value="1"/>
</dbReference>
<keyword evidence="3" id="KW-1185">Reference proteome</keyword>
<dbReference type="EMBL" id="CP097508">
    <property type="protein sequence ID" value="URE13689.1"/>
    <property type="molecule type" value="Genomic_DNA"/>
</dbReference>
<dbReference type="SMART" id="SM00175">
    <property type="entry name" value="RAB"/>
    <property type="match status" value="1"/>
</dbReference>
<dbReference type="PANTHER" id="PTHR47978">
    <property type="match status" value="1"/>
</dbReference>
<dbReference type="SMART" id="SM00176">
    <property type="entry name" value="RAN"/>
    <property type="match status" value="1"/>
</dbReference>
<proteinExistence type="predicted"/>
<dbReference type="Gene3D" id="3.40.50.300">
    <property type="entry name" value="P-loop containing nucleotide triphosphate hydrolases"/>
    <property type="match status" value="1"/>
</dbReference>
<reference evidence="2" key="1">
    <citation type="submission" date="2022-05" db="EMBL/GenBank/DDBJ databases">
        <title>The Musa troglodytarum L. genome provides insights into the mechanism of non-climacteric behaviour and enrichment of carotenoids.</title>
        <authorList>
            <person name="Wang J."/>
        </authorList>
    </citation>
    <scope>NUCLEOTIDE SEQUENCE</scope>
    <source>
        <tissue evidence="2">Leaf</tissue>
    </source>
</reference>
<evidence type="ECO:0000313" key="2">
    <source>
        <dbReference type="EMBL" id="URE13689.1"/>
    </source>
</evidence>
<gene>
    <name evidence="2" type="ORF">MUK42_03980</name>
</gene>
<dbReference type="CDD" id="cd01860">
    <property type="entry name" value="Rab5_related"/>
    <property type="match status" value="1"/>
</dbReference>
<dbReference type="InterPro" id="IPR027417">
    <property type="entry name" value="P-loop_NTPase"/>
</dbReference>
<dbReference type="SMART" id="SM00174">
    <property type="entry name" value="RHO"/>
    <property type="match status" value="1"/>
</dbReference>
<dbReference type="InterPro" id="IPR005225">
    <property type="entry name" value="Small_GTP-bd"/>
</dbReference>
<dbReference type="PROSITE" id="PS51419">
    <property type="entry name" value="RAB"/>
    <property type="match status" value="1"/>
</dbReference>
<keyword evidence="1" id="KW-0547">Nucleotide-binding</keyword>
<dbReference type="PROSITE" id="PS51421">
    <property type="entry name" value="RAS"/>
    <property type="match status" value="1"/>
</dbReference>
<dbReference type="PROSITE" id="PS51420">
    <property type="entry name" value="RHO"/>
    <property type="match status" value="1"/>
</dbReference>
<dbReference type="GO" id="GO:0005525">
    <property type="term" value="F:GTP binding"/>
    <property type="evidence" value="ECO:0007669"/>
    <property type="project" value="InterPro"/>
</dbReference>
<dbReference type="Proteomes" id="UP001055439">
    <property type="component" value="Chromosome 6"/>
</dbReference>
<evidence type="ECO:0000313" key="3">
    <source>
        <dbReference type="Proteomes" id="UP001055439"/>
    </source>
</evidence>
<sequence>MEGPLAWMQPMTIERRVVPPKRVSGDGRHEREKAETWRREGEERQREMVIWGVGPAPLGVAILVDFVFFRGSRLALFVAAVYPVTRWRSRKEAGRMCVAEFGDERSPGDGLELRRQRWDSKQLGRRKQRPNVPKRTTLHTYRSLTLPRILHLPSGDDLPHKASSPHPVSLLLVLVSWPGWGATTYKPSWWVLLGDMGTGKTSIVLRFVKGQYFDSQESTIGAAFFSQVLSLNEAIVKFDIWDTAGQERYRSLVPMYYHGATAAIIVYDISSMDSYVRAKKWVRELQRQGNLYMIMALVGNKIDLEAKRKVESEEGLQYAQENGLFFIETSAKTAENINELFYEIAKRLAKARPPQASGINLSNETQVRERRLFCCSG</sequence>
<dbReference type="Pfam" id="PF00071">
    <property type="entry name" value="Ras"/>
    <property type="match status" value="1"/>
</dbReference>
<dbReference type="OrthoDB" id="63533at2759"/>
<dbReference type="SMART" id="SM00173">
    <property type="entry name" value="RAS"/>
    <property type="match status" value="1"/>
</dbReference>
<dbReference type="PRINTS" id="PR00449">
    <property type="entry name" value="RASTRNSFRMNG"/>
</dbReference>
<accession>A0A9E7GKI4</accession>
<dbReference type="GO" id="GO:0003924">
    <property type="term" value="F:GTPase activity"/>
    <property type="evidence" value="ECO:0007669"/>
    <property type="project" value="InterPro"/>
</dbReference>
<dbReference type="AlphaFoldDB" id="A0A9E7GKI4"/>
<dbReference type="InterPro" id="IPR001806">
    <property type="entry name" value="Small_GTPase"/>
</dbReference>
<dbReference type="FunFam" id="3.40.50.300:FF:000851">
    <property type="entry name" value="Ras-related small GTP-binding family protein"/>
    <property type="match status" value="1"/>
</dbReference>
<name>A0A9E7GKI4_9LILI</name>
<dbReference type="NCBIfam" id="TIGR00231">
    <property type="entry name" value="small_GTP"/>
    <property type="match status" value="1"/>
</dbReference>
<dbReference type="SMART" id="SM00177">
    <property type="entry name" value="ARF"/>
    <property type="match status" value="1"/>
</dbReference>
<organism evidence="2 3">
    <name type="scientific">Musa troglodytarum</name>
    <name type="common">fe'i banana</name>
    <dbReference type="NCBI Taxonomy" id="320322"/>
    <lineage>
        <taxon>Eukaryota</taxon>
        <taxon>Viridiplantae</taxon>
        <taxon>Streptophyta</taxon>
        <taxon>Embryophyta</taxon>
        <taxon>Tracheophyta</taxon>
        <taxon>Spermatophyta</taxon>
        <taxon>Magnoliopsida</taxon>
        <taxon>Liliopsida</taxon>
        <taxon>Zingiberales</taxon>
        <taxon>Musaceae</taxon>
        <taxon>Musa</taxon>
    </lineage>
</organism>
<evidence type="ECO:0000256" key="1">
    <source>
        <dbReference type="ARBA" id="ARBA00022741"/>
    </source>
</evidence>